<comment type="caution">
    <text evidence="3">The sequence shown here is derived from an EMBL/GenBank/DDBJ whole genome shotgun (WGS) entry which is preliminary data.</text>
</comment>
<evidence type="ECO:0000313" key="4">
    <source>
        <dbReference type="Proteomes" id="UP000233440"/>
    </source>
</evidence>
<dbReference type="InterPro" id="IPR012686">
    <property type="entry name" value="HPA_isomer/decarb_N"/>
</dbReference>
<dbReference type="PANTHER" id="PTHR11820">
    <property type="entry name" value="ACYLPYRUVASE"/>
    <property type="match status" value="1"/>
</dbReference>
<reference evidence="3 4" key="1">
    <citation type="submission" date="2017-11" db="EMBL/GenBank/DDBJ databases">
        <title>Bacillus camelliae sp. nov., isolated from pu'er tea.</title>
        <authorList>
            <person name="Niu L."/>
        </authorList>
    </citation>
    <scope>NUCLEOTIDE SEQUENCE [LARGE SCALE GENOMIC DNA]</scope>
    <source>
        <strain evidence="3 4">7578-1</strain>
    </source>
</reference>
<dbReference type="Pfam" id="PF01557">
    <property type="entry name" value="FAA_hydrolase"/>
    <property type="match status" value="1"/>
</dbReference>
<keyword evidence="3" id="KW-0413">Isomerase</keyword>
<dbReference type="AlphaFoldDB" id="A0A2N3LPS4"/>
<dbReference type="RefSeq" id="WP_101352228.1">
    <property type="nucleotide sequence ID" value="NZ_PIQO01000001.1"/>
</dbReference>
<dbReference type="PANTHER" id="PTHR11820:SF114">
    <property type="entry name" value="4-HYDROXYPHENYLACETATE CATABOLISM PROTEIN"/>
    <property type="match status" value="1"/>
</dbReference>
<keyword evidence="1" id="KW-0479">Metal-binding</keyword>
<organism evidence="3 4">
    <name type="scientific">Heyndrickxia camelliae</name>
    <dbReference type="NCBI Taxonomy" id="1707093"/>
    <lineage>
        <taxon>Bacteria</taxon>
        <taxon>Bacillati</taxon>
        <taxon>Bacillota</taxon>
        <taxon>Bacilli</taxon>
        <taxon>Bacillales</taxon>
        <taxon>Bacillaceae</taxon>
        <taxon>Heyndrickxia</taxon>
    </lineage>
</organism>
<keyword evidence="4" id="KW-1185">Reference proteome</keyword>
<dbReference type="SUPFAM" id="SSF56529">
    <property type="entry name" value="FAH"/>
    <property type="match status" value="1"/>
</dbReference>
<dbReference type="GO" id="GO:0046872">
    <property type="term" value="F:metal ion binding"/>
    <property type="evidence" value="ECO:0007669"/>
    <property type="project" value="UniProtKB-KW"/>
</dbReference>
<feature type="domain" description="Fumarylacetoacetase-like C-terminal" evidence="2">
    <location>
        <begin position="45"/>
        <end position="248"/>
    </location>
</feature>
<dbReference type="EMBL" id="PIQO01000001">
    <property type="protein sequence ID" value="PKR86577.1"/>
    <property type="molecule type" value="Genomic_DNA"/>
</dbReference>
<dbReference type="GO" id="GO:0018800">
    <property type="term" value="F:5-oxopent-3-ene-1,2,5-tricarboxylate decarboxylase activity"/>
    <property type="evidence" value="ECO:0007669"/>
    <property type="project" value="InterPro"/>
</dbReference>
<sequence>MSKVIFTFQGSHLSHDGEVRGNFLHYNGESYEINKLPLDAPVSGTIYGTLLNYKGALSQMGNAVYEEPYNMPPEAPILYIKPINTIIGYGMPIPMPIDETELEIGAALGIVIGRSATKVSVTQALDYVAGYTIVNDVSIPHKSIYRPAVKFKARDGFCPVGPWIVHKEDINPDSLHIKVFINNELKQENTTGNLIRSVPKLLADVTEFMTLSEGDILLAGIPENPPKANAGDQVRIEIEGIGYLENRVMKEDELIAGVNI</sequence>
<evidence type="ECO:0000313" key="3">
    <source>
        <dbReference type="EMBL" id="PKR86577.1"/>
    </source>
</evidence>
<dbReference type="InterPro" id="IPR036663">
    <property type="entry name" value="Fumarylacetoacetase_C_sf"/>
</dbReference>
<dbReference type="OrthoDB" id="9805307at2"/>
<dbReference type="InterPro" id="IPR011234">
    <property type="entry name" value="Fumarylacetoacetase-like_C"/>
</dbReference>
<name>A0A2N3LPS4_9BACI</name>
<evidence type="ECO:0000259" key="2">
    <source>
        <dbReference type="Pfam" id="PF01557"/>
    </source>
</evidence>
<dbReference type="NCBIfam" id="TIGR02305">
    <property type="entry name" value="HpaG-N-term"/>
    <property type="match status" value="1"/>
</dbReference>
<gene>
    <name evidence="3" type="ORF">CWO92_00485</name>
</gene>
<dbReference type="Gene3D" id="3.90.850.10">
    <property type="entry name" value="Fumarylacetoacetase-like, C-terminal domain"/>
    <property type="match status" value="1"/>
</dbReference>
<protein>
    <submittedName>
        <fullName evidence="3">4-hydroxyphenylacetate isomerase</fullName>
    </submittedName>
</protein>
<evidence type="ECO:0000256" key="1">
    <source>
        <dbReference type="ARBA" id="ARBA00022723"/>
    </source>
</evidence>
<dbReference type="GO" id="GO:0008704">
    <property type="term" value="F:5-carboxymethyl-2-hydroxymuconate delta-isomerase activity"/>
    <property type="evidence" value="ECO:0007669"/>
    <property type="project" value="InterPro"/>
</dbReference>
<accession>A0A2N3LPS4</accession>
<dbReference type="Proteomes" id="UP000233440">
    <property type="component" value="Unassembled WGS sequence"/>
</dbReference>
<proteinExistence type="predicted"/>